<dbReference type="EMBL" id="JALJRB010000002">
    <property type="protein sequence ID" value="MCJ8499450.1"/>
    <property type="molecule type" value="Genomic_DNA"/>
</dbReference>
<keyword evidence="4" id="KW-1185">Reference proteome</keyword>
<dbReference type="InterPro" id="IPR004017">
    <property type="entry name" value="Cys_rich_dom"/>
</dbReference>
<evidence type="ECO:0000313" key="4">
    <source>
        <dbReference type="Proteomes" id="UP001165427"/>
    </source>
</evidence>
<evidence type="ECO:0000259" key="2">
    <source>
        <dbReference type="Pfam" id="PF02754"/>
    </source>
</evidence>
<protein>
    <submittedName>
        <fullName evidence="3">CoB--CoM heterodisulfide reductase iron-sulfur subunit B family protein</fullName>
    </submittedName>
</protein>
<dbReference type="GO" id="GO:0016491">
    <property type="term" value="F:oxidoreductase activity"/>
    <property type="evidence" value="ECO:0007669"/>
    <property type="project" value="UniProtKB-KW"/>
</dbReference>
<feature type="domain" description="Cysteine-rich" evidence="2">
    <location>
        <begin position="146"/>
        <end position="236"/>
    </location>
</feature>
<name>A0AA41R1E9_9BACT</name>
<organism evidence="3 4">
    <name type="scientific">Desulfatitalea alkaliphila</name>
    <dbReference type="NCBI Taxonomy" id="2929485"/>
    <lineage>
        <taxon>Bacteria</taxon>
        <taxon>Pseudomonadati</taxon>
        <taxon>Thermodesulfobacteriota</taxon>
        <taxon>Desulfobacteria</taxon>
        <taxon>Desulfobacterales</taxon>
        <taxon>Desulfosarcinaceae</taxon>
        <taxon>Desulfatitalea</taxon>
    </lineage>
</organism>
<dbReference type="PANTHER" id="PTHR42947">
    <property type="entry name" value="COB--COM HETERODISULFIDE REDUCTASE SUBUNIT B 1"/>
    <property type="match status" value="1"/>
</dbReference>
<comment type="caution">
    <text evidence="3">The sequence shown here is derived from an EMBL/GenBank/DDBJ whole genome shotgun (WGS) entry which is preliminary data.</text>
</comment>
<proteinExistence type="predicted"/>
<dbReference type="Gene3D" id="1.20.1050.140">
    <property type="match status" value="1"/>
</dbReference>
<evidence type="ECO:0000313" key="3">
    <source>
        <dbReference type="EMBL" id="MCJ8499450.1"/>
    </source>
</evidence>
<reference evidence="3" key="1">
    <citation type="submission" date="2022-04" db="EMBL/GenBank/DDBJ databases">
        <title>Desulfatitalea alkaliphila sp. nov., a novel anaerobic sulfate-reducing bacterium isolated from terrestrial mud volcano, Taman Peninsula, Russia.</title>
        <authorList>
            <person name="Khomyakova M.A."/>
            <person name="Merkel A.Y."/>
            <person name="Slobodkin A.I."/>
        </authorList>
    </citation>
    <scope>NUCLEOTIDE SEQUENCE</scope>
    <source>
        <strain evidence="3">M08but</strain>
    </source>
</reference>
<dbReference type="AlphaFoldDB" id="A0AA41R1E9"/>
<feature type="domain" description="Cysteine-rich" evidence="2">
    <location>
        <begin position="4"/>
        <end position="84"/>
    </location>
</feature>
<dbReference type="Gene3D" id="3.40.50.11810">
    <property type="match status" value="1"/>
</dbReference>
<gene>
    <name evidence="3" type="ORF">MRX98_02600</name>
</gene>
<evidence type="ECO:0000256" key="1">
    <source>
        <dbReference type="ARBA" id="ARBA00023002"/>
    </source>
</evidence>
<sequence length="290" mass="31549">MKFALFIGCNIPARVPHFERAARVVLAELQVDLVDVRRFNCCGYPLRNIDMQTALLFAARNLALAEAEGVDLLTLCQCCYGTLKKAAHQLANDAAAKAEANRFLARRGLAYEGKSEVKHLLSLLHKDIGTAAIKERVKAPFKNLKIAAHYGCHVLRPSDVMQFDDPVAPRVLDDLVALTGAKSVDWSQKLECCGAPLMGVNDALSKKLTAGKLADAKAAGADYLSVACPWCQIQFDTVQQQMEREGLSDVDLPSILYPQLLGLAMGLSEKALGLAENKKEIRGVNAFIAQ</sequence>
<dbReference type="RefSeq" id="WP_246902776.1">
    <property type="nucleotide sequence ID" value="NZ_JALJRB010000002.1"/>
</dbReference>
<keyword evidence="1" id="KW-0560">Oxidoreductase</keyword>
<dbReference type="InterPro" id="IPR051278">
    <property type="entry name" value="HdrB/HdrD_reductase"/>
</dbReference>
<dbReference type="PANTHER" id="PTHR42947:SF1">
    <property type="entry name" value="COB--COM HETERODISULFIDE REDUCTASE SUBUNIT B 1"/>
    <property type="match status" value="1"/>
</dbReference>
<dbReference type="Pfam" id="PF02754">
    <property type="entry name" value="CCG"/>
    <property type="match status" value="2"/>
</dbReference>
<accession>A0AA41R1E9</accession>
<dbReference type="Proteomes" id="UP001165427">
    <property type="component" value="Unassembled WGS sequence"/>
</dbReference>